<proteinExistence type="predicted"/>
<dbReference type="AlphaFoldDB" id="A0A0D2NCJ5"/>
<accession>A0A0D2NCJ5</accession>
<organism evidence="1 2">
    <name type="scientific">Hypholoma sublateritium (strain FD-334 SS-4)</name>
    <dbReference type="NCBI Taxonomy" id="945553"/>
    <lineage>
        <taxon>Eukaryota</taxon>
        <taxon>Fungi</taxon>
        <taxon>Dikarya</taxon>
        <taxon>Basidiomycota</taxon>
        <taxon>Agaricomycotina</taxon>
        <taxon>Agaricomycetes</taxon>
        <taxon>Agaricomycetidae</taxon>
        <taxon>Agaricales</taxon>
        <taxon>Agaricineae</taxon>
        <taxon>Strophariaceae</taxon>
        <taxon>Hypholoma</taxon>
    </lineage>
</organism>
<sequence length="297" mass="32397">MPASRTHSPQPNARSVTLPSFAEFVASCSPERPQHHATLRFPVHPLAAPSSHAAPASVQRELVNYQRPSAVTDPTVKDMAAEHFTTTPLPQLPGNPICAPPSHAAPAPVQRMLTKYHRPSAPTGSTTEDSAKVRVHFCGPVVIYRLPHPIPRALLNEPQIHGAINAHSRRMKTYGHDPALRPPTAEGAEIDLCHVDFIFSMRSTGAWFHKSLKGLMPPDVDGIRHYVLRWDIVCARCGEAVTHLEADKVWNGRFLEHQRECEARCALGKEIRPPAVGQAAMVGHGDCRGSQSGSGRA</sequence>
<dbReference type="EMBL" id="KN817686">
    <property type="protein sequence ID" value="KJA14301.1"/>
    <property type="molecule type" value="Genomic_DNA"/>
</dbReference>
<dbReference type="Proteomes" id="UP000054270">
    <property type="component" value="Unassembled WGS sequence"/>
</dbReference>
<reference evidence="2" key="1">
    <citation type="submission" date="2014-04" db="EMBL/GenBank/DDBJ databases">
        <title>Evolutionary Origins and Diversification of the Mycorrhizal Mutualists.</title>
        <authorList>
            <consortium name="DOE Joint Genome Institute"/>
            <consortium name="Mycorrhizal Genomics Consortium"/>
            <person name="Kohler A."/>
            <person name="Kuo A."/>
            <person name="Nagy L.G."/>
            <person name="Floudas D."/>
            <person name="Copeland A."/>
            <person name="Barry K.W."/>
            <person name="Cichocki N."/>
            <person name="Veneault-Fourrey C."/>
            <person name="LaButti K."/>
            <person name="Lindquist E.A."/>
            <person name="Lipzen A."/>
            <person name="Lundell T."/>
            <person name="Morin E."/>
            <person name="Murat C."/>
            <person name="Riley R."/>
            <person name="Ohm R."/>
            <person name="Sun H."/>
            <person name="Tunlid A."/>
            <person name="Henrissat B."/>
            <person name="Grigoriev I.V."/>
            <person name="Hibbett D.S."/>
            <person name="Martin F."/>
        </authorList>
    </citation>
    <scope>NUCLEOTIDE SEQUENCE [LARGE SCALE GENOMIC DNA]</scope>
    <source>
        <strain evidence="2">FD-334 SS-4</strain>
    </source>
</reference>
<evidence type="ECO:0000313" key="2">
    <source>
        <dbReference type="Proteomes" id="UP000054270"/>
    </source>
</evidence>
<evidence type="ECO:0000313" key="1">
    <source>
        <dbReference type="EMBL" id="KJA14301.1"/>
    </source>
</evidence>
<name>A0A0D2NCJ5_HYPSF</name>
<gene>
    <name evidence="1" type="ORF">HYPSUDRAFT_208846</name>
</gene>
<keyword evidence="2" id="KW-1185">Reference proteome</keyword>
<protein>
    <submittedName>
        <fullName evidence="1">Uncharacterized protein</fullName>
    </submittedName>
</protein>